<sequence>MALVGVVAWGERICEVGWGDLCDGGNLAATLDRARQRGLTATITGKPTHRKTGKLKTHRERCSHLIGDPRREDPTHDGGEETHEGRR</sequence>
<evidence type="ECO:0000313" key="2">
    <source>
        <dbReference type="EMBL" id="SPD30526.1"/>
    </source>
</evidence>
<feature type="region of interest" description="Disordered" evidence="1">
    <location>
        <begin position="44"/>
        <end position="87"/>
    </location>
</feature>
<organism evidence="2">
    <name type="scientific">Fagus sylvatica</name>
    <name type="common">Beechnut</name>
    <dbReference type="NCBI Taxonomy" id="28930"/>
    <lineage>
        <taxon>Eukaryota</taxon>
        <taxon>Viridiplantae</taxon>
        <taxon>Streptophyta</taxon>
        <taxon>Embryophyta</taxon>
        <taxon>Tracheophyta</taxon>
        <taxon>Spermatophyta</taxon>
        <taxon>Magnoliopsida</taxon>
        <taxon>eudicotyledons</taxon>
        <taxon>Gunneridae</taxon>
        <taxon>Pentapetalae</taxon>
        <taxon>rosids</taxon>
        <taxon>fabids</taxon>
        <taxon>Fagales</taxon>
        <taxon>Fagaceae</taxon>
        <taxon>Fagus</taxon>
    </lineage>
</organism>
<protein>
    <submittedName>
        <fullName evidence="2">Uncharacterized protein</fullName>
    </submittedName>
</protein>
<accession>A0A2N9IYV9</accession>
<proteinExistence type="predicted"/>
<feature type="compositionally biased region" description="Basic residues" evidence="1">
    <location>
        <begin position="47"/>
        <end position="59"/>
    </location>
</feature>
<evidence type="ECO:0000256" key="1">
    <source>
        <dbReference type="SAM" id="MobiDB-lite"/>
    </source>
</evidence>
<dbReference type="EMBL" id="OIVN01006321">
    <property type="protein sequence ID" value="SPD30526.1"/>
    <property type="molecule type" value="Genomic_DNA"/>
</dbReference>
<reference evidence="2" key="1">
    <citation type="submission" date="2018-02" db="EMBL/GenBank/DDBJ databases">
        <authorList>
            <person name="Cohen D.B."/>
            <person name="Kent A.D."/>
        </authorList>
    </citation>
    <scope>NUCLEOTIDE SEQUENCE</scope>
</reference>
<gene>
    <name evidence="2" type="ORF">FSB_LOCUS58408</name>
</gene>
<name>A0A2N9IYV9_FAGSY</name>
<dbReference type="AlphaFoldDB" id="A0A2N9IYV9"/>
<feature type="compositionally biased region" description="Basic and acidic residues" evidence="1">
    <location>
        <begin position="60"/>
        <end position="87"/>
    </location>
</feature>